<dbReference type="AlphaFoldDB" id="A0A5E4UMB2"/>
<dbReference type="CDD" id="cd02888">
    <property type="entry name" value="RNR_II_dimer"/>
    <property type="match status" value="1"/>
</dbReference>
<keyword evidence="7" id="KW-0215">Deoxyribonucleotide synthesis</keyword>
<dbReference type="Pfam" id="PF02867">
    <property type="entry name" value="Ribonuc_red_lgC"/>
    <property type="match status" value="1"/>
</dbReference>
<keyword evidence="6 11" id="KW-0560">Oxidoreductase</keyword>
<dbReference type="GO" id="GO:0009263">
    <property type="term" value="P:deoxyribonucleotide biosynthetic process"/>
    <property type="evidence" value="ECO:0007669"/>
    <property type="project" value="UniProtKB-KW"/>
</dbReference>
<evidence type="ECO:0000256" key="3">
    <source>
        <dbReference type="ARBA" id="ARBA00022628"/>
    </source>
</evidence>
<evidence type="ECO:0000313" key="14">
    <source>
        <dbReference type="EMBL" id="VVE00229.1"/>
    </source>
</evidence>
<keyword evidence="4 11" id="KW-0237">DNA synthesis</keyword>
<feature type="domain" description="Ribonucleotide reductase large subunit N-terminal" evidence="12">
    <location>
        <begin position="15"/>
        <end position="77"/>
    </location>
</feature>
<dbReference type="InterPro" id="IPR013344">
    <property type="entry name" value="RNR_NrdJ/NrdZ"/>
</dbReference>
<gene>
    <name evidence="14" type="primary">nrdZ</name>
    <name evidence="14" type="ORF">PCE31107_02105</name>
</gene>
<dbReference type="Gene3D" id="3.20.70.20">
    <property type="match status" value="1"/>
</dbReference>
<dbReference type="GO" id="GO:0031419">
    <property type="term" value="F:cobalamin binding"/>
    <property type="evidence" value="ECO:0007669"/>
    <property type="project" value="UniProtKB-KW"/>
</dbReference>
<comment type="catalytic activity">
    <reaction evidence="10 11">
        <text>a 2'-deoxyribonucleoside 5'-diphosphate + [thioredoxin]-disulfide + H2O = a ribonucleoside 5'-diphosphate + [thioredoxin]-dithiol</text>
        <dbReference type="Rhea" id="RHEA:23252"/>
        <dbReference type="Rhea" id="RHEA-COMP:10698"/>
        <dbReference type="Rhea" id="RHEA-COMP:10700"/>
        <dbReference type="ChEBI" id="CHEBI:15377"/>
        <dbReference type="ChEBI" id="CHEBI:29950"/>
        <dbReference type="ChEBI" id="CHEBI:50058"/>
        <dbReference type="ChEBI" id="CHEBI:57930"/>
        <dbReference type="ChEBI" id="CHEBI:73316"/>
        <dbReference type="EC" id="1.17.4.1"/>
    </reaction>
</comment>
<dbReference type="PANTHER" id="PTHR43371:SF1">
    <property type="entry name" value="RIBONUCLEOSIDE-DIPHOSPHATE REDUCTASE"/>
    <property type="match status" value="1"/>
</dbReference>
<evidence type="ECO:0000256" key="1">
    <source>
        <dbReference type="ARBA" id="ARBA00001922"/>
    </source>
</evidence>
<dbReference type="PANTHER" id="PTHR43371">
    <property type="entry name" value="VITAMIN B12-DEPENDENT RIBONUCLEOTIDE REDUCTASE"/>
    <property type="match status" value="1"/>
</dbReference>
<evidence type="ECO:0000256" key="8">
    <source>
        <dbReference type="ARBA" id="ARBA00023157"/>
    </source>
</evidence>
<evidence type="ECO:0000256" key="11">
    <source>
        <dbReference type="RuleBase" id="RU364064"/>
    </source>
</evidence>
<evidence type="ECO:0000256" key="4">
    <source>
        <dbReference type="ARBA" id="ARBA00022634"/>
    </source>
</evidence>
<comment type="function">
    <text evidence="11">Catalyzes the reduction of ribonucleotides to deoxyribonucleotides. May function to provide a pool of deoxyribonucleotide precursors for DNA repair during oxygen limitation and/or for immediate growth after restoration of oxygen.</text>
</comment>
<dbReference type="InterPro" id="IPR000788">
    <property type="entry name" value="RNR_lg_C"/>
</dbReference>
<protein>
    <recommendedName>
        <fullName evidence="11">Vitamin B12-dependent ribonucleotide reductase</fullName>
        <ecNumber evidence="11">1.17.4.1</ecNumber>
    </recommendedName>
</protein>
<proteinExistence type="inferred from homology"/>
<dbReference type="Proteomes" id="UP000396788">
    <property type="component" value="Unassembled WGS sequence"/>
</dbReference>
<dbReference type="NCBIfam" id="NF005401">
    <property type="entry name" value="PRK06948.1"/>
    <property type="match status" value="1"/>
</dbReference>
<comment type="similarity">
    <text evidence="2 11">Belongs to the ribonucleoside diphosphate reductase class-2 family.</text>
</comment>
<dbReference type="InterPro" id="IPR050862">
    <property type="entry name" value="RdRp_reductase_class-2"/>
</dbReference>
<evidence type="ECO:0000259" key="13">
    <source>
        <dbReference type="Pfam" id="PF02867"/>
    </source>
</evidence>
<name>A0A5E4UMB2_9BURK</name>
<reference evidence="14 15" key="1">
    <citation type="submission" date="2019-08" db="EMBL/GenBank/DDBJ databases">
        <authorList>
            <person name="Peeters C."/>
        </authorList>
    </citation>
    <scope>NUCLEOTIDE SEQUENCE [LARGE SCALE GENOMIC DNA]</scope>
    <source>
        <strain evidence="14 15">LMG 31107</strain>
    </source>
</reference>
<dbReference type="Pfam" id="PF00317">
    <property type="entry name" value="Ribonuc_red_lgN"/>
    <property type="match status" value="1"/>
</dbReference>
<accession>A0A5E4UMB2</accession>
<keyword evidence="5 11" id="KW-0547">Nucleotide-binding</keyword>
<evidence type="ECO:0000256" key="2">
    <source>
        <dbReference type="ARBA" id="ARBA00007405"/>
    </source>
</evidence>
<keyword evidence="8" id="KW-1015">Disulfide bond</keyword>
<dbReference type="PRINTS" id="PR01183">
    <property type="entry name" value="RIBORDTASEM1"/>
</dbReference>
<dbReference type="InterPro" id="IPR013509">
    <property type="entry name" value="RNR_lsu_N"/>
</dbReference>
<dbReference type="RefSeq" id="WP_150608236.1">
    <property type="nucleotide sequence ID" value="NZ_CABPRY010000003.1"/>
</dbReference>
<comment type="cofactor">
    <cofactor evidence="1 11">
        <name>adenosylcob(III)alamin</name>
        <dbReference type="ChEBI" id="CHEBI:18408"/>
    </cofactor>
</comment>
<dbReference type="GO" id="GO:0005524">
    <property type="term" value="F:ATP binding"/>
    <property type="evidence" value="ECO:0007669"/>
    <property type="project" value="InterPro"/>
</dbReference>
<evidence type="ECO:0000256" key="10">
    <source>
        <dbReference type="ARBA" id="ARBA00047754"/>
    </source>
</evidence>
<dbReference type="EMBL" id="CABPRY010000003">
    <property type="protein sequence ID" value="VVE00229.1"/>
    <property type="molecule type" value="Genomic_DNA"/>
</dbReference>
<keyword evidence="3 11" id="KW-0846">Cobalamin</keyword>
<sequence length="601" mass="64975">MPVIHDSASTVCDAVLADRYLAPGEAARDDVFRRVARALAEAEPPDRRRDAARQFYGNMLRGAIGAGRIMANAGTGKHATMVNCFVHPIVGPDVQVARQTDIARALAQATTTLRMGGGVGYDFSSVAPVDALVSASDHGTGDVCDVIERFDLACQSLALTDTRGGAQMAVLRCDHPDLDEFINAKRGRRRWATLNVSVAATAEFMHAVARDTEWPLQHRAAPNRQRLAAGAHLLDNGNWCYARVPARQLWARIVEAAHGSAEPGLLFIDTIRESNDLDGIESIAATNPCGEQPLPAWGSCVLGPIDLSRRVRHPFGVGGMPAFDFAGLARLVHVQVRMLDNAIDVTRWPLPEHGHEARSKRRIGVGVTGLADALTMMCLRYDTPQGRDLASAIGRCLRDNAYAASAALARERGAYPLFSGERSLSTARFASALPDAVRADIARYGLRNSHLLSIAPTGSVSLAFGGNCSSGIEPAFALAYQRQLRLRHQAPRAYRIENHAYRRFRALCGEQAALPDYFVTASQVSGDDHLHMVAVMQPFIDAGISKTVLVPSGVSRERVGELLFRAWQLRLKGVTIFRPDRAADAVLSVLPASAGRPACFC</sequence>
<dbReference type="GO" id="GO:0004748">
    <property type="term" value="F:ribonucleoside-diphosphate reductase activity, thioredoxin disulfide as acceptor"/>
    <property type="evidence" value="ECO:0007669"/>
    <property type="project" value="UniProtKB-EC"/>
</dbReference>
<evidence type="ECO:0000259" key="12">
    <source>
        <dbReference type="Pfam" id="PF00317"/>
    </source>
</evidence>
<feature type="domain" description="Ribonucleotide reductase large subunit C-terminal" evidence="13">
    <location>
        <begin position="100"/>
        <end position="576"/>
    </location>
</feature>
<keyword evidence="9 11" id="KW-0170">Cobalt</keyword>
<dbReference type="GO" id="GO:0071897">
    <property type="term" value="P:DNA biosynthetic process"/>
    <property type="evidence" value="ECO:0007669"/>
    <property type="project" value="UniProtKB-KW"/>
</dbReference>
<evidence type="ECO:0000256" key="9">
    <source>
        <dbReference type="ARBA" id="ARBA00023285"/>
    </source>
</evidence>
<dbReference type="NCBIfam" id="TIGR02504">
    <property type="entry name" value="NrdJ_Z"/>
    <property type="match status" value="1"/>
</dbReference>
<evidence type="ECO:0000313" key="15">
    <source>
        <dbReference type="Proteomes" id="UP000396788"/>
    </source>
</evidence>
<dbReference type="SUPFAM" id="SSF51998">
    <property type="entry name" value="PFL-like glycyl radical enzymes"/>
    <property type="match status" value="1"/>
</dbReference>
<organism evidence="14 15">
    <name type="scientific">Pandoraea cepalis</name>
    <dbReference type="NCBI Taxonomy" id="2508294"/>
    <lineage>
        <taxon>Bacteria</taxon>
        <taxon>Pseudomonadati</taxon>
        <taxon>Pseudomonadota</taxon>
        <taxon>Betaproteobacteria</taxon>
        <taxon>Burkholderiales</taxon>
        <taxon>Burkholderiaceae</taxon>
        <taxon>Pandoraea</taxon>
    </lineage>
</organism>
<evidence type="ECO:0000256" key="5">
    <source>
        <dbReference type="ARBA" id="ARBA00022741"/>
    </source>
</evidence>
<evidence type="ECO:0000256" key="6">
    <source>
        <dbReference type="ARBA" id="ARBA00023002"/>
    </source>
</evidence>
<dbReference type="EC" id="1.17.4.1" evidence="11"/>
<evidence type="ECO:0000256" key="7">
    <source>
        <dbReference type="ARBA" id="ARBA00023116"/>
    </source>
</evidence>